<dbReference type="EMBL" id="QGGR01000027">
    <property type="protein sequence ID" value="PWK34449.1"/>
    <property type="molecule type" value="Genomic_DNA"/>
</dbReference>
<sequence length="47" mass="5170">MTAEPIGPARWAHDLVDGRPEPAGDSDTELVLSEPFEIRLPIRDTTP</sequence>
<evidence type="ECO:0000256" key="1">
    <source>
        <dbReference type="SAM" id="MobiDB-lite"/>
    </source>
</evidence>
<organism evidence="2 3">
    <name type="scientific">Actinoplanes xinjiangensis</name>
    <dbReference type="NCBI Taxonomy" id="512350"/>
    <lineage>
        <taxon>Bacteria</taxon>
        <taxon>Bacillati</taxon>
        <taxon>Actinomycetota</taxon>
        <taxon>Actinomycetes</taxon>
        <taxon>Micromonosporales</taxon>
        <taxon>Micromonosporaceae</taxon>
        <taxon>Actinoplanes</taxon>
    </lineage>
</organism>
<proteinExistence type="predicted"/>
<feature type="compositionally biased region" description="Basic and acidic residues" evidence="1">
    <location>
        <begin position="11"/>
        <end position="22"/>
    </location>
</feature>
<name>A0A316ESE5_9ACTN</name>
<feature type="region of interest" description="Disordered" evidence="1">
    <location>
        <begin position="1"/>
        <end position="28"/>
    </location>
</feature>
<reference evidence="2 3" key="1">
    <citation type="submission" date="2018-05" db="EMBL/GenBank/DDBJ databases">
        <title>Genomic Encyclopedia of Archaeal and Bacterial Type Strains, Phase II (KMG-II): from individual species to whole genera.</title>
        <authorList>
            <person name="Goeker M."/>
        </authorList>
    </citation>
    <scope>NUCLEOTIDE SEQUENCE [LARGE SCALE GENOMIC DNA]</scope>
    <source>
        <strain evidence="2 3">DSM 45184</strain>
    </source>
</reference>
<evidence type="ECO:0000313" key="2">
    <source>
        <dbReference type="EMBL" id="PWK34449.1"/>
    </source>
</evidence>
<accession>A0A316ESE5</accession>
<evidence type="ECO:0000313" key="3">
    <source>
        <dbReference type="Proteomes" id="UP000245697"/>
    </source>
</evidence>
<keyword evidence="3" id="KW-1185">Reference proteome</keyword>
<protein>
    <submittedName>
        <fullName evidence="2">Uncharacterized protein</fullName>
    </submittedName>
</protein>
<dbReference type="AlphaFoldDB" id="A0A316ESE5"/>
<gene>
    <name evidence="2" type="ORF">BC793_12782</name>
</gene>
<comment type="caution">
    <text evidence="2">The sequence shown here is derived from an EMBL/GenBank/DDBJ whole genome shotgun (WGS) entry which is preliminary data.</text>
</comment>
<dbReference type="Proteomes" id="UP000245697">
    <property type="component" value="Unassembled WGS sequence"/>
</dbReference>